<dbReference type="SUPFAM" id="SSF53335">
    <property type="entry name" value="S-adenosyl-L-methionine-dependent methyltransferases"/>
    <property type="match status" value="1"/>
</dbReference>
<dbReference type="EMBL" id="JACHNZ010000052">
    <property type="protein sequence ID" value="MBB4633685.1"/>
    <property type="molecule type" value="Genomic_DNA"/>
</dbReference>
<dbReference type="GO" id="GO:0032259">
    <property type="term" value="P:methylation"/>
    <property type="evidence" value="ECO:0007669"/>
    <property type="project" value="UniProtKB-KW"/>
</dbReference>
<evidence type="ECO:0000313" key="4">
    <source>
        <dbReference type="EMBL" id="MBB4633685.1"/>
    </source>
</evidence>
<proteinExistence type="inferred from homology"/>
<evidence type="ECO:0000256" key="3">
    <source>
        <dbReference type="ARBA" id="ARBA00030757"/>
    </source>
</evidence>
<sequence>MKLPDFRKMRSAMIDSQLRPSGIVEPNLVAAIKYVPREMYVPADLSSLAYLDEALEVVPGRSLPAPLTGCLMMSALEVMPKERALIVGGTTGYSASILARLCAHVTLVEDDATLVRRASSAISKTGVSNVSVVEGALAEGYAEGAPYDVLLIDGQIEGVPEALIAQVREGGRIAAVLAERGAAPSVSVGRVAGGHVGWTRLLEASAPLLKGFERPRVFEF</sequence>
<dbReference type="PANTHER" id="PTHR11579:SF18">
    <property type="entry name" value="PROTEIN-L-ISOASPARTATE O-METHYLTRANSFERASE"/>
    <property type="match status" value="1"/>
</dbReference>
<protein>
    <recommendedName>
        <fullName evidence="2">Protein-L-isoaspartate O-methyltransferase</fullName>
    </recommendedName>
    <alternativeName>
        <fullName evidence="3">Protein L-isoaspartyl methyltransferase</fullName>
    </alternativeName>
</protein>
<keyword evidence="5" id="KW-1185">Reference proteome</keyword>
<gene>
    <name evidence="4" type="ORF">GGQ98_003334</name>
</gene>
<evidence type="ECO:0000313" key="5">
    <source>
        <dbReference type="Proteomes" id="UP000566324"/>
    </source>
</evidence>
<comment type="caution">
    <text evidence="4">The sequence shown here is derived from an EMBL/GenBank/DDBJ whole genome shotgun (WGS) entry which is preliminary data.</text>
</comment>
<evidence type="ECO:0000256" key="1">
    <source>
        <dbReference type="ARBA" id="ARBA00005369"/>
    </source>
</evidence>
<dbReference type="Pfam" id="PF01135">
    <property type="entry name" value="PCMT"/>
    <property type="match status" value="1"/>
</dbReference>
<dbReference type="InterPro" id="IPR029063">
    <property type="entry name" value="SAM-dependent_MTases_sf"/>
</dbReference>
<dbReference type="Gene3D" id="3.40.50.150">
    <property type="entry name" value="Vaccinia Virus protein VP39"/>
    <property type="match status" value="1"/>
</dbReference>
<organism evidence="4 5">
    <name type="scientific">Sphingosinicella soli</name>
    <dbReference type="NCBI Taxonomy" id="333708"/>
    <lineage>
        <taxon>Bacteria</taxon>
        <taxon>Pseudomonadati</taxon>
        <taxon>Pseudomonadota</taxon>
        <taxon>Alphaproteobacteria</taxon>
        <taxon>Sphingomonadales</taxon>
        <taxon>Sphingosinicellaceae</taxon>
        <taxon>Sphingosinicella</taxon>
    </lineage>
</organism>
<dbReference type="AlphaFoldDB" id="A0A7W7B496"/>
<dbReference type="GO" id="GO:0004719">
    <property type="term" value="F:protein-L-isoaspartate (D-aspartate) O-methyltransferase activity"/>
    <property type="evidence" value="ECO:0007669"/>
    <property type="project" value="InterPro"/>
</dbReference>
<name>A0A7W7B496_9SPHN</name>
<evidence type="ECO:0000256" key="2">
    <source>
        <dbReference type="ARBA" id="ARBA00013346"/>
    </source>
</evidence>
<reference evidence="4 5" key="1">
    <citation type="submission" date="2020-08" db="EMBL/GenBank/DDBJ databases">
        <title>Genomic Encyclopedia of Type Strains, Phase IV (KMG-IV): sequencing the most valuable type-strain genomes for metagenomic binning, comparative biology and taxonomic classification.</title>
        <authorList>
            <person name="Goeker M."/>
        </authorList>
    </citation>
    <scope>NUCLEOTIDE SEQUENCE [LARGE SCALE GENOMIC DNA]</scope>
    <source>
        <strain evidence="4 5">DSM 17328</strain>
    </source>
</reference>
<dbReference type="GO" id="GO:0005737">
    <property type="term" value="C:cytoplasm"/>
    <property type="evidence" value="ECO:0007669"/>
    <property type="project" value="TreeGrafter"/>
</dbReference>
<dbReference type="Proteomes" id="UP000566324">
    <property type="component" value="Unassembled WGS sequence"/>
</dbReference>
<dbReference type="InterPro" id="IPR000682">
    <property type="entry name" value="PCMT"/>
</dbReference>
<keyword evidence="4" id="KW-0489">Methyltransferase</keyword>
<dbReference type="PANTHER" id="PTHR11579">
    <property type="entry name" value="PROTEIN-L-ISOASPARTATE O-METHYLTRANSFERASE"/>
    <property type="match status" value="1"/>
</dbReference>
<keyword evidence="4" id="KW-0808">Transferase</keyword>
<dbReference type="RefSeq" id="WP_184071511.1">
    <property type="nucleotide sequence ID" value="NZ_JACHNZ010000052.1"/>
</dbReference>
<comment type="similarity">
    <text evidence="1">Belongs to the methyltransferase superfamily. L-isoaspartyl/D-aspartyl protein methyltransferase family.</text>
</comment>
<accession>A0A7W7B496</accession>